<feature type="compositionally biased region" description="Acidic residues" evidence="1">
    <location>
        <begin position="234"/>
        <end position="255"/>
    </location>
</feature>
<evidence type="ECO:0000313" key="2">
    <source>
        <dbReference type="EMBL" id="KAF9499171.1"/>
    </source>
</evidence>
<reference evidence="2" key="1">
    <citation type="submission" date="2020-11" db="EMBL/GenBank/DDBJ databases">
        <authorList>
            <consortium name="DOE Joint Genome Institute"/>
            <person name="Ahrendt S."/>
            <person name="Riley R."/>
            <person name="Andreopoulos W."/>
            <person name="Labutti K."/>
            <person name="Pangilinan J."/>
            <person name="Ruiz-Duenas F.J."/>
            <person name="Barrasa J.M."/>
            <person name="Sanchez-Garcia M."/>
            <person name="Camarero S."/>
            <person name="Miyauchi S."/>
            <person name="Serrano A."/>
            <person name="Linde D."/>
            <person name="Babiker R."/>
            <person name="Drula E."/>
            <person name="Ayuso-Fernandez I."/>
            <person name="Pacheco R."/>
            <person name="Padilla G."/>
            <person name="Ferreira P."/>
            <person name="Barriuso J."/>
            <person name="Kellner H."/>
            <person name="Castanera R."/>
            <person name="Alfaro M."/>
            <person name="Ramirez L."/>
            <person name="Pisabarro A.G."/>
            <person name="Kuo A."/>
            <person name="Tritt A."/>
            <person name="Lipzen A."/>
            <person name="He G."/>
            <person name="Yan M."/>
            <person name="Ng V."/>
            <person name="Cullen D."/>
            <person name="Martin F."/>
            <person name="Rosso M.-N."/>
            <person name="Henrissat B."/>
            <person name="Hibbett D."/>
            <person name="Martinez A.T."/>
            <person name="Grigoriev I.V."/>
        </authorList>
    </citation>
    <scope>NUCLEOTIDE SEQUENCE</scope>
    <source>
        <strain evidence="2">ATCC 90797</strain>
    </source>
</reference>
<protein>
    <submittedName>
        <fullName evidence="2">Uncharacterized protein</fullName>
    </submittedName>
</protein>
<accession>A0A9P6A8N5</accession>
<dbReference type="OrthoDB" id="3067694at2759"/>
<gene>
    <name evidence="2" type="ORF">BDN71DRAFT_1503226</name>
</gene>
<dbReference type="AlphaFoldDB" id="A0A9P6A8N5"/>
<feature type="region of interest" description="Disordered" evidence="1">
    <location>
        <begin position="360"/>
        <end position="380"/>
    </location>
</feature>
<feature type="compositionally biased region" description="Basic and acidic residues" evidence="1">
    <location>
        <begin position="200"/>
        <end position="212"/>
    </location>
</feature>
<keyword evidence="3" id="KW-1185">Reference proteome</keyword>
<evidence type="ECO:0000256" key="1">
    <source>
        <dbReference type="SAM" id="MobiDB-lite"/>
    </source>
</evidence>
<organism evidence="2 3">
    <name type="scientific">Pleurotus eryngii</name>
    <name type="common">Boletus of the steppes</name>
    <dbReference type="NCBI Taxonomy" id="5323"/>
    <lineage>
        <taxon>Eukaryota</taxon>
        <taxon>Fungi</taxon>
        <taxon>Dikarya</taxon>
        <taxon>Basidiomycota</taxon>
        <taxon>Agaricomycotina</taxon>
        <taxon>Agaricomycetes</taxon>
        <taxon>Agaricomycetidae</taxon>
        <taxon>Agaricales</taxon>
        <taxon>Pleurotineae</taxon>
        <taxon>Pleurotaceae</taxon>
        <taxon>Pleurotus</taxon>
    </lineage>
</organism>
<dbReference type="Proteomes" id="UP000807025">
    <property type="component" value="Unassembled WGS sequence"/>
</dbReference>
<feature type="region of interest" description="Disordered" evidence="1">
    <location>
        <begin position="127"/>
        <end position="311"/>
    </location>
</feature>
<sequence length="780" mass="83657">MAPRTSSRARTTIRSRKASAGKPDNGSGDVQATPPTSPISIPPTPRATRISPRKRELPADAPAVQMSNPMPPPAIPRRLSFGSVDEVEVIEESQLVNVSATPDEEVSFGECEPVLADLDMEDQAAVTPVKKGVGKRKHESPTPSPSLASTVKALKRPSAVALKAKGRIQASPAKRPRPTTRLDSDDESAVVISYDSGTDDVAKELSESKVDELLPDTPRPTLIEQSLVLSMLDVEAEEDNDRGDEGEAEGQEEGDIAAAWDEPSPPPTRLVKAASKGKAKAEPKPISFASPSSRHRPATAYKSKVLAGKPAPPPVVATVGSSSAGIFPSARSKGTIGGIEDPIFLMSSDDEDFKGPPAVKNVAQTGRTPSSALKGQPAKMRGPAIRAAAVATKASAKVFGSGGEGGEPDPGNGNTAFENGSDGEGFNATERHEELMDEIVFPGIPPLLRDIVVHLRASGITQHLCHSELCPRYTGRDDPEGRMPNILYVLAQMQNEYAAVPIFDSLLFRGFANYVNPLTANPRAFRIITRKVVFKSGVYSTRPAMFVMPIVVKKSDLLAPQKVNDKYPDVHLRLTGWVFDEVFELFSTFVGTLLNQDTTAYPASRFGNQNLPQHSSAFGQPSPCGKQRKAESFLKFPHALGADETIPIYDGRRRHGNFRLEEQQWRDISTLSRYGVPPPPRGQQPDYTRAEELPPFEADKFCVALVAFTIGTFNPKDNPTLVQISLNLHFAILLGFFNNTLPPRSVSLQSLSSLRATAAAQARAAAAAAAAQAQALGASS</sequence>
<feature type="compositionally biased region" description="Low complexity" evidence="1">
    <location>
        <begin position="1"/>
        <end position="10"/>
    </location>
</feature>
<feature type="region of interest" description="Disordered" evidence="1">
    <location>
        <begin position="1"/>
        <end position="78"/>
    </location>
</feature>
<comment type="caution">
    <text evidence="2">The sequence shown here is derived from an EMBL/GenBank/DDBJ whole genome shotgun (WGS) entry which is preliminary data.</text>
</comment>
<feature type="region of interest" description="Disordered" evidence="1">
    <location>
        <begin position="398"/>
        <end position="427"/>
    </location>
</feature>
<feature type="compositionally biased region" description="Polar residues" evidence="1">
    <location>
        <begin position="362"/>
        <end position="373"/>
    </location>
</feature>
<evidence type="ECO:0000313" key="3">
    <source>
        <dbReference type="Proteomes" id="UP000807025"/>
    </source>
</evidence>
<feature type="compositionally biased region" description="Pro residues" evidence="1">
    <location>
        <begin position="35"/>
        <end position="45"/>
    </location>
</feature>
<name>A0A9P6A8N5_PLEER</name>
<proteinExistence type="predicted"/>
<dbReference type="EMBL" id="MU154533">
    <property type="protein sequence ID" value="KAF9499171.1"/>
    <property type="molecule type" value="Genomic_DNA"/>
</dbReference>